<reference evidence="2 3" key="1">
    <citation type="submission" date="2021-12" db="EMBL/GenBank/DDBJ databases">
        <title>Genome sequencing of bacteria with rrn-lacking chromosome and rrn-plasmid.</title>
        <authorList>
            <person name="Anda M."/>
            <person name="Iwasaki W."/>
        </authorList>
    </citation>
    <scope>NUCLEOTIDE SEQUENCE [LARGE SCALE GENOMIC DNA]</scope>
    <source>
        <strain evidence="2 3">DSM 100852</strain>
    </source>
</reference>
<sequence>MRRLNLFWIILLLMSVACTDNDEENAPMVTLLYNGKGGTVKVLPDEDITIQVGLIGRKINRIELTKTELIPKPDGGHEEVTTNLSIGNFHFPLTDPSEIEAFLQNSTHDAELGKLTYRTTIRLFAQNSDDNTASTILVFDVTEYPELRTGQFVLGSASQNLSDPSYVFFAPGNLIRYRFDAVEADKSDLGYVYTESINNKATVFSPDWGTATSGEIEQGTQNWATRKETRFVRTDLSQADFDNVTTTQGLRELFRSKDYNPDLAAVNQLQEESKPVLAVRLSDGRIGLLLVDEISGTTAGRTTIMYRLEGMSE</sequence>
<evidence type="ECO:0008006" key="4">
    <source>
        <dbReference type="Google" id="ProtNLM"/>
    </source>
</evidence>
<dbReference type="Proteomes" id="UP001348817">
    <property type="component" value="Chromosome"/>
</dbReference>
<keyword evidence="1" id="KW-0732">Signal</keyword>
<evidence type="ECO:0000313" key="2">
    <source>
        <dbReference type="EMBL" id="BDD10606.1"/>
    </source>
</evidence>
<gene>
    <name evidence="2" type="ORF">FUAX_30380</name>
</gene>
<name>A0AAU9CNB9_9BACT</name>
<proteinExistence type="predicted"/>
<dbReference type="EMBL" id="AP025314">
    <property type="protein sequence ID" value="BDD10606.1"/>
    <property type="molecule type" value="Genomic_DNA"/>
</dbReference>
<protein>
    <recommendedName>
        <fullName evidence="4">DUF4249 family protein</fullName>
    </recommendedName>
</protein>
<feature type="chain" id="PRO_5043538125" description="DUF4249 family protein" evidence="1">
    <location>
        <begin position="20"/>
        <end position="313"/>
    </location>
</feature>
<dbReference type="AlphaFoldDB" id="A0AAU9CNB9"/>
<dbReference type="KEGG" id="fax:FUAX_30380"/>
<accession>A0AAU9CNB9</accession>
<evidence type="ECO:0000313" key="3">
    <source>
        <dbReference type="Proteomes" id="UP001348817"/>
    </source>
</evidence>
<feature type="signal peptide" evidence="1">
    <location>
        <begin position="1"/>
        <end position="19"/>
    </location>
</feature>
<keyword evidence="3" id="KW-1185">Reference proteome</keyword>
<dbReference type="RefSeq" id="WP_338392150.1">
    <property type="nucleotide sequence ID" value="NZ_AP025314.1"/>
</dbReference>
<evidence type="ECO:0000256" key="1">
    <source>
        <dbReference type="SAM" id="SignalP"/>
    </source>
</evidence>
<dbReference type="PROSITE" id="PS51257">
    <property type="entry name" value="PROKAR_LIPOPROTEIN"/>
    <property type="match status" value="1"/>
</dbReference>
<organism evidence="2 3">
    <name type="scientific">Fulvitalea axinellae</name>
    <dbReference type="NCBI Taxonomy" id="1182444"/>
    <lineage>
        <taxon>Bacteria</taxon>
        <taxon>Pseudomonadati</taxon>
        <taxon>Bacteroidota</taxon>
        <taxon>Cytophagia</taxon>
        <taxon>Cytophagales</taxon>
        <taxon>Persicobacteraceae</taxon>
        <taxon>Fulvitalea</taxon>
    </lineage>
</organism>